<keyword evidence="3 5" id="KW-0175">Coiled coil</keyword>
<evidence type="ECO:0000256" key="4">
    <source>
        <dbReference type="ARBA" id="ARBA00023172"/>
    </source>
</evidence>
<evidence type="ECO:0000313" key="7">
    <source>
        <dbReference type="Proteomes" id="UP000236893"/>
    </source>
</evidence>
<dbReference type="Proteomes" id="UP000236893">
    <property type="component" value="Unassembled WGS sequence"/>
</dbReference>
<dbReference type="Pfam" id="PF02646">
    <property type="entry name" value="RmuC"/>
    <property type="match status" value="1"/>
</dbReference>
<dbReference type="EMBL" id="PQVF01000005">
    <property type="protein sequence ID" value="POY37181.1"/>
    <property type="molecule type" value="Genomic_DNA"/>
</dbReference>
<evidence type="ECO:0000256" key="3">
    <source>
        <dbReference type="ARBA" id="ARBA00023054"/>
    </source>
</evidence>
<feature type="coiled-coil region" evidence="5">
    <location>
        <begin position="47"/>
        <end position="109"/>
    </location>
</feature>
<dbReference type="RefSeq" id="WP_103788791.1">
    <property type="nucleotide sequence ID" value="NZ_PQVF01000005.1"/>
</dbReference>
<dbReference type="PANTHER" id="PTHR30563">
    <property type="entry name" value="DNA RECOMBINATION PROTEIN RMUC"/>
    <property type="match status" value="1"/>
</dbReference>
<evidence type="ECO:0000256" key="5">
    <source>
        <dbReference type="SAM" id="Coils"/>
    </source>
</evidence>
<dbReference type="InterPro" id="IPR003798">
    <property type="entry name" value="DNA_recombination_RmuC"/>
</dbReference>
<comment type="caution">
    <text evidence="6">The sequence shown here is derived from an EMBL/GenBank/DDBJ whole genome shotgun (WGS) entry which is preliminary data.</text>
</comment>
<dbReference type="PANTHER" id="PTHR30563:SF0">
    <property type="entry name" value="DNA RECOMBINATION PROTEIN RMUC"/>
    <property type="match status" value="1"/>
</dbReference>
<evidence type="ECO:0000256" key="1">
    <source>
        <dbReference type="ARBA" id="ARBA00003416"/>
    </source>
</evidence>
<dbReference type="AlphaFoldDB" id="A0A2S5A3N1"/>
<evidence type="ECO:0000256" key="2">
    <source>
        <dbReference type="ARBA" id="ARBA00009840"/>
    </source>
</evidence>
<dbReference type="GO" id="GO:0006310">
    <property type="term" value="P:DNA recombination"/>
    <property type="evidence" value="ECO:0007669"/>
    <property type="project" value="UniProtKB-KW"/>
</dbReference>
<gene>
    <name evidence="6" type="ORF">C3K47_09000</name>
</gene>
<keyword evidence="4" id="KW-0233">DNA recombination</keyword>
<dbReference type="OrthoDB" id="370725at2"/>
<comment type="function">
    <text evidence="1">Involved in DNA recombination.</text>
</comment>
<organism evidence="6 7">
    <name type="scientific">Solitalea longa</name>
    <dbReference type="NCBI Taxonomy" id="2079460"/>
    <lineage>
        <taxon>Bacteria</taxon>
        <taxon>Pseudomonadati</taxon>
        <taxon>Bacteroidota</taxon>
        <taxon>Sphingobacteriia</taxon>
        <taxon>Sphingobacteriales</taxon>
        <taxon>Sphingobacteriaceae</taxon>
        <taxon>Solitalea</taxon>
    </lineage>
</organism>
<sequence length="444" mass="51000">MDHINIIIAAVSGTITGLILMKLISSKTKNSLLLDKAKLEERERIATEELTRSRVQLESERRNYEQLLTEEREAAEQTRIELVTIRENLKTQLQRVEDQRSEIDDMHKKFTLQFENIAGKLLEEKSQKFTEQNRVNLDLLLSPLKEKLIDFEKKVEKTYDQELRDKISLKEEVKKLFDLNQKISEEANNLARALKSDTKKQGNWGEFILERVLERSGLTEGESYTLQAKEMGLTGSDGNRYAPDVIIHLPEQKHLVVDAKVSLVAYEQWINAEDDDTRERYGRSHLNSLRNHVIELSNKNYHQLNGINTPEFVLMFVPVESSFSMAVQTDNDLFGFAWDKKVVIVSPSTLLATLRTVASVWKQEKQNRNVFEIARLSGDMYDKFVGFVGDMELIDKNLRQSKESFDKAMNKLTAGRGNLTVTAEKLKTLGAKAGKQLDDKYLSD</sequence>
<reference evidence="6 7" key="1">
    <citation type="submission" date="2018-01" db="EMBL/GenBank/DDBJ databases">
        <authorList>
            <person name="Gaut B.S."/>
            <person name="Morton B.R."/>
            <person name="Clegg M.T."/>
            <person name="Duvall M.R."/>
        </authorList>
    </citation>
    <scope>NUCLEOTIDE SEQUENCE [LARGE SCALE GENOMIC DNA]</scope>
    <source>
        <strain evidence="6 7">HR-AV</strain>
    </source>
</reference>
<protein>
    <submittedName>
        <fullName evidence="6">DNA recombination protein RmuC</fullName>
    </submittedName>
</protein>
<proteinExistence type="inferred from homology"/>
<name>A0A2S5A3N1_9SPHI</name>
<comment type="similarity">
    <text evidence="2">Belongs to the RmuC family.</text>
</comment>
<evidence type="ECO:0000313" key="6">
    <source>
        <dbReference type="EMBL" id="POY37181.1"/>
    </source>
</evidence>
<keyword evidence="7" id="KW-1185">Reference proteome</keyword>
<accession>A0A2S5A3N1</accession>